<feature type="domain" description="Solute-binding protein family 3/N-terminal" evidence="3">
    <location>
        <begin position="45"/>
        <end position="285"/>
    </location>
</feature>
<dbReference type="EMBL" id="QFAY01000037">
    <property type="protein sequence ID" value="MBP2622179.1"/>
    <property type="molecule type" value="Genomic_DNA"/>
</dbReference>
<evidence type="ECO:0000313" key="4">
    <source>
        <dbReference type="EMBL" id="MBP2622179.1"/>
    </source>
</evidence>
<evidence type="ECO:0000259" key="3">
    <source>
        <dbReference type="SMART" id="SM00062"/>
    </source>
</evidence>
<keyword evidence="5" id="KW-1185">Reference proteome</keyword>
<organism evidence="4 5">
    <name type="scientific">Streptococcus panodentis</name>
    <dbReference type="NCBI Taxonomy" id="1581472"/>
    <lineage>
        <taxon>Bacteria</taxon>
        <taxon>Bacillati</taxon>
        <taxon>Bacillota</taxon>
        <taxon>Bacilli</taxon>
        <taxon>Lactobacillales</taxon>
        <taxon>Streptococcaceae</taxon>
        <taxon>Streptococcus</taxon>
    </lineage>
</organism>
<dbReference type="SUPFAM" id="SSF53850">
    <property type="entry name" value="Periplasmic binding protein-like II"/>
    <property type="match status" value="1"/>
</dbReference>
<dbReference type="RefSeq" id="WP_128836688.1">
    <property type="nucleotide sequence ID" value="NZ_QFAY01000037.1"/>
</dbReference>
<keyword evidence="2" id="KW-1133">Transmembrane helix</keyword>
<dbReference type="Gene3D" id="3.40.190.10">
    <property type="entry name" value="Periplasmic binding protein-like II"/>
    <property type="match status" value="2"/>
</dbReference>
<dbReference type="SMART" id="SM00062">
    <property type="entry name" value="PBPb"/>
    <property type="match status" value="1"/>
</dbReference>
<dbReference type="Pfam" id="PF00497">
    <property type="entry name" value="SBP_bac_3"/>
    <property type="match status" value="1"/>
</dbReference>
<evidence type="ECO:0000256" key="2">
    <source>
        <dbReference type="SAM" id="Phobius"/>
    </source>
</evidence>
<keyword evidence="1" id="KW-0732">Signal</keyword>
<evidence type="ECO:0000313" key="5">
    <source>
        <dbReference type="Proteomes" id="UP001519349"/>
    </source>
</evidence>
<accession>A0ABS5B034</accession>
<gene>
    <name evidence="4" type="ORF">DHL47_12785</name>
</gene>
<reference evidence="4 5" key="1">
    <citation type="submission" date="2018-05" db="EMBL/GenBank/DDBJ databases">
        <title>Draft genome sequence of Streptococcus panodentis CCUG 70867T.</title>
        <authorList>
            <person name="Salva-Serra F."/>
            <person name="Mendez V."/>
            <person name="Jaen-Luchoro D."/>
            <person name="Gonzales-Siles L."/>
            <person name="Karlsson R."/>
            <person name="Engstrom-Jakobsson H."/>
            <person name="Busquets A."/>
            <person name="Gomila M."/>
            <person name="Pineiro-Iglesias B."/>
            <person name="Bennasar-Figueras A."/>
            <person name="Seeger M."/>
            <person name="Moore E."/>
        </authorList>
    </citation>
    <scope>NUCLEOTIDE SEQUENCE [LARGE SCALE GENOMIC DNA]</scope>
    <source>
        <strain evidence="4 5">CCUG 70867</strain>
    </source>
</reference>
<dbReference type="InterPro" id="IPR001638">
    <property type="entry name" value="Solute-binding_3/MltF_N"/>
</dbReference>
<comment type="caution">
    <text evidence="4">The sequence shown here is derived from an EMBL/GenBank/DDBJ whole genome shotgun (WGS) entry which is preliminary data.</text>
</comment>
<sequence length="293" mass="32651">MSKKTWIIGGAVVVAIAAATYLGRSLTGASNKSNTNASSSDKVTTLKVAHTQNYVPYDFVDEKGESDGYEVAVLKAVDEKLPDYQFEYTGTSDEDLLVGLESGKYDIGTKGAWYTEERAKKFIIPQSPIGASIIGFTIRKEDAEKYKSIDDFAKDKGKLVPISPQNAQWAVIEAYNQKHSDAPIELTAAESFKAADAYAWVLEGRYDAYFDIKLSFETAVTKEDGSYHQYADQLTWFPYKGIATYPLLHKDEKNEAFAKAYEKAIKELQEDGTLAKLSKKYFGEDVFSYVDED</sequence>
<dbReference type="PANTHER" id="PTHR35936:SF19">
    <property type="entry name" value="AMINO-ACID-BINDING PROTEIN YXEM-RELATED"/>
    <property type="match status" value="1"/>
</dbReference>
<keyword evidence="2" id="KW-0472">Membrane</keyword>
<feature type="transmembrane region" description="Helical" evidence="2">
    <location>
        <begin position="6"/>
        <end position="23"/>
    </location>
</feature>
<name>A0ABS5B034_9STRE</name>
<proteinExistence type="predicted"/>
<protein>
    <submittedName>
        <fullName evidence="4">Amino acid ABC transporter substrate-binding protein</fullName>
    </submittedName>
</protein>
<evidence type="ECO:0000256" key="1">
    <source>
        <dbReference type="ARBA" id="ARBA00022729"/>
    </source>
</evidence>
<dbReference type="PANTHER" id="PTHR35936">
    <property type="entry name" value="MEMBRANE-BOUND LYTIC MUREIN TRANSGLYCOSYLASE F"/>
    <property type="match status" value="1"/>
</dbReference>
<keyword evidence="2" id="KW-0812">Transmembrane</keyword>
<dbReference type="Proteomes" id="UP001519349">
    <property type="component" value="Unassembled WGS sequence"/>
</dbReference>